<evidence type="ECO:0000313" key="3">
    <source>
        <dbReference type="Proteomes" id="UP000315647"/>
    </source>
</evidence>
<keyword evidence="1" id="KW-0812">Transmembrane</keyword>
<feature type="transmembrane region" description="Helical" evidence="1">
    <location>
        <begin position="7"/>
        <end position="30"/>
    </location>
</feature>
<dbReference type="AlphaFoldDB" id="A0A517Q556"/>
<gene>
    <name evidence="2" type="ORF">Enr10x_20780</name>
</gene>
<dbReference type="EMBL" id="CP037421">
    <property type="protein sequence ID" value="QDT26768.1"/>
    <property type="molecule type" value="Genomic_DNA"/>
</dbReference>
<proteinExistence type="predicted"/>
<evidence type="ECO:0000256" key="1">
    <source>
        <dbReference type="SAM" id="Phobius"/>
    </source>
</evidence>
<keyword evidence="3" id="KW-1185">Reference proteome</keyword>
<dbReference type="RefSeq" id="WP_145448945.1">
    <property type="nucleotide sequence ID" value="NZ_CP037421.1"/>
</dbReference>
<keyword evidence="1" id="KW-0472">Membrane</keyword>
<keyword evidence="1" id="KW-1133">Transmembrane helix</keyword>
<accession>A0A517Q556</accession>
<evidence type="ECO:0000313" key="2">
    <source>
        <dbReference type="EMBL" id="QDT26768.1"/>
    </source>
</evidence>
<organism evidence="2 3">
    <name type="scientific">Gimesia panareensis</name>
    <dbReference type="NCBI Taxonomy" id="2527978"/>
    <lineage>
        <taxon>Bacteria</taxon>
        <taxon>Pseudomonadati</taxon>
        <taxon>Planctomycetota</taxon>
        <taxon>Planctomycetia</taxon>
        <taxon>Planctomycetales</taxon>
        <taxon>Planctomycetaceae</taxon>
        <taxon>Gimesia</taxon>
    </lineage>
</organism>
<sequence>MIAASFLPGAIELMIICSMAVLGVVPFWMICSKAGFPGWLSLVMFIPMLNLFLLFFLAFAEWPALKAKEERERSES</sequence>
<dbReference type="Proteomes" id="UP000315647">
    <property type="component" value="Chromosome"/>
</dbReference>
<feature type="transmembrane region" description="Helical" evidence="1">
    <location>
        <begin position="36"/>
        <end position="59"/>
    </location>
</feature>
<name>A0A517Q556_9PLAN</name>
<protein>
    <submittedName>
        <fullName evidence="2">Uncharacterized protein</fullName>
    </submittedName>
</protein>
<reference evidence="2 3" key="1">
    <citation type="submission" date="2019-03" db="EMBL/GenBank/DDBJ databases">
        <title>Deep-cultivation of Planctomycetes and their phenomic and genomic characterization uncovers novel biology.</title>
        <authorList>
            <person name="Wiegand S."/>
            <person name="Jogler M."/>
            <person name="Boedeker C."/>
            <person name="Pinto D."/>
            <person name="Vollmers J."/>
            <person name="Rivas-Marin E."/>
            <person name="Kohn T."/>
            <person name="Peeters S.H."/>
            <person name="Heuer A."/>
            <person name="Rast P."/>
            <person name="Oberbeckmann S."/>
            <person name="Bunk B."/>
            <person name="Jeske O."/>
            <person name="Meyerdierks A."/>
            <person name="Storesund J.E."/>
            <person name="Kallscheuer N."/>
            <person name="Luecker S."/>
            <person name="Lage O.M."/>
            <person name="Pohl T."/>
            <person name="Merkel B.J."/>
            <person name="Hornburger P."/>
            <person name="Mueller R.-W."/>
            <person name="Bruemmer F."/>
            <person name="Labrenz M."/>
            <person name="Spormann A.M."/>
            <person name="Op den Camp H."/>
            <person name="Overmann J."/>
            <person name="Amann R."/>
            <person name="Jetten M.S.M."/>
            <person name="Mascher T."/>
            <person name="Medema M.H."/>
            <person name="Devos D.P."/>
            <person name="Kaster A.-K."/>
            <person name="Ovreas L."/>
            <person name="Rohde M."/>
            <person name="Galperin M.Y."/>
            <person name="Jogler C."/>
        </authorList>
    </citation>
    <scope>NUCLEOTIDE SEQUENCE [LARGE SCALE GENOMIC DNA]</scope>
    <source>
        <strain evidence="2 3">Enr10</strain>
    </source>
</reference>